<sequence>MPLALCEVGDFITGYFLLNIIPKVFEITILFLSNRAQSRLRTIYKQRFVLHHNHDDVLNLINFNSFLQKIQNINGII</sequence>
<keyword evidence="3" id="KW-1185">Reference proteome</keyword>
<gene>
    <name evidence="2" type="ORF">SAMN05444372_102323</name>
</gene>
<dbReference type="EMBL" id="FQWF01000002">
    <property type="protein sequence ID" value="SHG11929.1"/>
    <property type="molecule type" value="Genomic_DNA"/>
</dbReference>
<dbReference type="AlphaFoldDB" id="A0A1M5H7E1"/>
<protein>
    <submittedName>
        <fullName evidence="2">Uncharacterized protein</fullName>
    </submittedName>
</protein>
<feature type="transmembrane region" description="Helical" evidence="1">
    <location>
        <begin position="12"/>
        <end position="32"/>
    </location>
</feature>
<name>A0A1M5H7E1_9FLAO</name>
<keyword evidence="1" id="KW-0472">Membrane</keyword>
<evidence type="ECO:0000313" key="2">
    <source>
        <dbReference type="EMBL" id="SHG11929.1"/>
    </source>
</evidence>
<keyword evidence="1" id="KW-1133">Transmembrane helix</keyword>
<reference evidence="3" key="1">
    <citation type="submission" date="2016-11" db="EMBL/GenBank/DDBJ databases">
        <authorList>
            <person name="Varghese N."/>
            <person name="Submissions S."/>
        </authorList>
    </citation>
    <scope>NUCLEOTIDE SEQUENCE [LARGE SCALE GENOMIC DNA]</scope>
    <source>
        <strain evidence="3">DSM 17659</strain>
    </source>
</reference>
<evidence type="ECO:0000313" key="3">
    <source>
        <dbReference type="Proteomes" id="UP000184020"/>
    </source>
</evidence>
<organism evidence="2 3">
    <name type="scientific">Flavobacterium micromati</name>
    <dbReference type="NCBI Taxonomy" id="229205"/>
    <lineage>
        <taxon>Bacteria</taxon>
        <taxon>Pseudomonadati</taxon>
        <taxon>Bacteroidota</taxon>
        <taxon>Flavobacteriia</taxon>
        <taxon>Flavobacteriales</taxon>
        <taxon>Flavobacteriaceae</taxon>
        <taxon>Flavobacterium</taxon>
    </lineage>
</organism>
<proteinExistence type="predicted"/>
<accession>A0A1M5H7E1</accession>
<keyword evidence="1" id="KW-0812">Transmembrane</keyword>
<evidence type="ECO:0000256" key="1">
    <source>
        <dbReference type="SAM" id="Phobius"/>
    </source>
</evidence>
<dbReference type="Proteomes" id="UP000184020">
    <property type="component" value="Unassembled WGS sequence"/>
</dbReference>